<sequence>MTHWRDQAACRDMDPELFFPLPSDLAGREAAFQVCDRCPVRVECRAVAQRFGVWGGEYFDPNAGEFPMKRGRPAAPREHGTPRGYYQHVHAKEPVCEACRAGRAASRSTKRQPEGVPA</sequence>
<keyword evidence="8" id="KW-0805">Transcription regulation</keyword>
<dbReference type="InterPro" id="IPR003482">
    <property type="entry name" value="Whib"/>
</dbReference>
<keyword evidence="14" id="KW-1185">Reference proteome</keyword>
<feature type="domain" description="4Fe-4S Wbl-type" evidence="12">
    <location>
        <begin position="9"/>
        <end position="72"/>
    </location>
</feature>
<dbReference type="GO" id="GO:0045454">
    <property type="term" value="P:cell redox homeostasis"/>
    <property type="evidence" value="ECO:0007669"/>
    <property type="project" value="TreeGrafter"/>
</dbReference>
<comment type="subcellular location">
    <subcellularLocation>
        <location evidence="2">Cytoplasm</location>
    </subcellularLocation>
</comment>
<reference evidence="14" key="2">
    <citation type="submission" date="2016-02" db="EMBL/GenBank/DDBJ databases">
        <title>Draft genome sequence of five rapidly growing Mycobacterium species.</title>
        <authorList>
            <person name="Katahira K."/>
            <person name="Gotou Y."/>
            <person name="Iida K."/>
            <person name="Ogura Y."/>
            <person name="Hayashi T."/>
        </authorList>
    </citation>
    <scope>NUCLEOTIDE SEQUENCE [LARGE SCALE GENOMIC DNA]</scope>
    <source>
        <strain evidence="14">JCM15654</strain>
    </source>
</reference>
<dbReference type="STRING" id="146020.RMCB_6756"/>
<dbReference type="EMBL" id="BCSX01000056">
    <property type="protein sequence ID" value="GAS92660.1"/>
    <property type="molecule type" value="Genomic_DNA"/>
</dbReference>
<comment type="caution">
    <text evidence="13">The sequence shown here is derived from an EMBL/GenBank/DDBJ whole genome shotgun (WGS) entry which is preliminary data.</text>
</comment>
<keyword evidence="4" id="KW-0004">4Fe-4S</keyword>
<dbReference type="PROSITE" id="PS51674">
    <property type="entry name" value="4FE4S_WBL"/>
    <property type="match status" value="1"/>
</dbReference>
<evidence type="ECO:0000256" key="1">
    <source>
        <dbReference type="ARBA" id="ARBA00001966"/>
    </source>
</evidence>
<comment type="similarity">
    <text evidence="3">Belongs to the WhiB family.</text>
</comment>
<dbReference type="RefSeq" id="WP_062832217.1">
    <property type="nucleotide sequence ID" value="NZ_BCSX01000056.1"/>
</dbReference>
<dbReference type="PANTHER" id="PTHR38839">
    <property type="entry name" value="TRANSCRIPTIONAL REGULATOR WHID-RELATED"/>
    <property type="match status" value="1"/>
</dbReference>
<evidence type="ECO:0000256" key="6">
    <source>
        <dbReference type="ARBA" id="ARBA00023004"/>
    </source>
</evidence>
<keyword evidence="10" id="KW-1015">Disulfide bond</keyword>
<evidence type="ECO:0000256" key="11">
    <source>
        <dbReference type="ARBA" id="ARBA00023163"/>
    </source>
</evidence>
<accession>A0A117I855</accession>
<dbReference type="GO" id="GO:0005737">
    <property type="term" value="C:cytoplasm"/>
    <property type="evidence" value="ECO:0007669"/>
    <property type="project" value="UniProtKB-SubCell"/>
</dbReference>
<gene>
    <name evidence="13" type="ORF">RMCB_6756</name>
</gene>
<evidence type="ECO:0000256" key="2">
    <source>
        <dbReference type="ARBA" id="ARBA00004496"/>
    </source>
</evidence>
<evidence type="ECO:0000313" key="14">
    <source>
        <dbReference type="Proteomes" id="UP000069620"/>
    </source>
</evidence>
<evidence type="ECO:0000256" key="4">
    <source>
        <dbReference type="ARBA" id="ARBA00022485"/>
    </source>
</evidence>
<dbReference type="GO" id="GO:0003677">
    <property type="term" value="F:DNA binding"/>
    <property type="evidence" value="ECO:0007669"/>
    <property type="project" value="UniProtKB-KW"/>
</dbReference>
<dbReference type="GO" id="GO:0045892">
    <property type="term" value="P:negative regulation of DNA-templated transcription"/>
    <property type="evidence" value="ECO:0007669"/>
    <property type="project" value="TreeGrafter"/>
</dbReference>
<evidence type="ECO:0000256" key="9">
    <source>
        <dbReference type="ARBA" id="ARBA00023125"/>
    </source>
</evidence>
<dbReference type="Proteomes" id="UP000069620">
    <property type="component" value="Unassembled WGS sequence"/>
</dbReference>
<dbReference type="Pfam" id="PF02467">
    <property type="entry name" value="Whib"/>
    <property type="match status" value="1"/>
</dbReference>
<keyword evidence="9" id="KW-0238">DNA-binding</keyword>
<keyword evidence="7" id="KW-0411">Iron-sulfur</keyword>
<proteinExistence type="inferred from homology"/>
<organism evidence="13 14">
    <name type="scientific">Mycolicibacterium brisbanense</name>
    <dbReference type="NCBI Taxonomy" id="146020"/>
    <lineage>
        <taxon>Bacteria</taxon>
        <taxon>Bacillati</taxon>
        <taxon>Actinomycetota</taxon>
        <taxon>Actinomycetes</taxon>
        <taxon>Mycobacteriales</taxon>
        <taxon>Mycobacteriaceae</taxon>
        <taxon>Mycolicibacterium</taxon>
    </lineage>
</organism>
<evidence type="ECO:0000256" key="3">
    <source>
        <dbReference type="ARBA" id="ARBA00006597"/>
    </source>
</evidence>
<dbReference type="GO" id="GO:0051539">
    <property type="term" value="F:4 iron, 4 sulfur cluster binding"/>
    <property type="evidence" value="ECO:0007669"/>
    <property type="project" value="UniProtKB-KW"/>
</dbReference>
<keyword evidence="11" id="KW-0804">Transcription</keyword>
<evidence type="ECO:0000256" key="5">
    <source>
        <dbReference type="ARBA" id="ARBA00022723"/>
    </source>
</evidence>
<evidence type="ECO:0000256" key="7">
    <source>
        <dbReference type="ARBA" id="ARBA00023014"/>
    </source>
</evidence>
<dbReference type="OrthoDB" id="4764518at2"/>
<keyword evidence="6" id="KW-0408">Iron</keyword>
<dbReference type="GO" id="GO:0047134">
    <property type="term" value="F:protein-disulfide reductase [NAD(P)H] activity"/>
    <property type="evidence" value="ECO:0007669"/>
    <property type="project" value="TreeGrafter"/>
</dbReference>
<evidence type="ECO:0000256" key="8">
    <source>
        <dbReference type="ARBA" id="ARBA00023015"/>
    </source>
</evidence>
<protein>
    <submittedName>
        <fullName evidence="13">Gp60</fullName>
    </submittedName>
</protein>
<name>A0A117I855_9MYCO</name>
<dbReference type="AlphaFoldDB" id="A0A117I855"/>
<comment type="cofactor">
    <cofactor evidence="1">
        <name>[4Fe-4S] cluster</name>
        <dbReference type="ChEBI" id="CHEBI:49883"/>
    </cofactor>
</comment>
<evidence type="ECO:0000313" key="13">
    <source>
        <dbReference type="EMBL" id="GAS92660.1"/>
    </source>
</evidence>
<evidence type="ECO:0000259" key="12">
    <source>
        <dbReference type="PROSITE" id="PS51674"/>
    </source>
</evidence>
<dbReference type="InterPro" id="IPR034768">
    <property type="entry name" value="4FE4S_WBL"/>
</dbReference>
<evidence type="ECO:0000256" key="10">
    <source>
        <dbReference type="ARBA" id="ARBA00023157"/>
    </source>
</evidence>
<keyword evidence="5" id="KW-0479">Metal-binding</keyword>
<dbReference type="GO" id="GO:0046872">
    <property type="term" value="F:metal ion binding"/>
    <property type="evidence" value="ECO:0007669"/>
    <property type="project" value="UniProtKB-KW"/>
</dbReference>
<reference evidence="14" key="1">
    <citation type="journal article" date="2016" name="Genome Announc.">
        <title>Draft Genome Sequences of Five Rapidly Growing Mycobacterium Species, M. thermoresistibile, M. fortuitum subsp. acetamidolyticum, M. canariasense, M. brisbanense, and M. novocastrense.</title>
        <authorList>
            <person name="Katahira K."/>
            <person name="Ogura Y."/>
            <person name="Gotoh Y."/>
            <person name="Hayashi T."/>
        </authorList>
    </citation>
    <scope>NUCLEOTIDE SEQUENCE [LARGE SCALE GENOMIC DNA]</scope>
    <source>
        <strain evidence="14">JCM15654</strain>
    </source>
</reference>